<keyword evidence="4" id="KW-1185">Reference proteome</keyword>
<keyword evidence="2" id="KW-1133">Transmembrane helix</keyword>
<evidence type="ECO:0000256" key="2">
    <source>
        <dbReference type="SAM" id="Phobius"/>
    </source>
</evidence>
<sequence>MNAQKVFKACGRLAFVILMALQTFFLSMYLVKYSSINGISWVGLLVLPALILWSRILGILGEPCDENQLSKLWSVWFFYVVELIVFFGIIFGTDVREKLDKKNVFGPNVLKTTICITPAIALLLITTASDSQKYGDLVNQLCGNIVLDLFDTIEALAIVIAPEDPTSHLDKSLIISIVVIVGIALLLSPLEMAENKFLPRGETKIRKKLYFWRLLLEMLLVNIALMIVRLIAWLKFKHEASIFIAKNAIIVVVSITNIMKFQKCCGLGDN</sequence>
<feature type="transmembrane region" description="Helical" evidence="2">
    <location>
        <begin position="72"/>
        <end position="92"/>
    </location>
</feature>
<evidence type="ECO:0000256" key="1">
    <source>
        <dbReference type="ARBA" id="ARBA00007711"/>
    </source>
</evidence>
<feature type="transmembrane region" description="Helical" evidence="2">
    <location>
        <begin position="240"/>
        <end position="259"/>
    </location>
</feature>
<dbReference type="KEGG" id="epa:114576202"/>
<feature type="transmembrane region" description="Helical" evidence="2">
    <location>
        <begin position="12"/>
        <end position="32"/>
    </location>
</feature>
<dbReference type="OMA" id="KNAITIM"/>
<feature type="transmembrane region" description="Helical" evidence="2">
    <location>
        <begin position="214"/>
        <end position="234"/>
    </location>
</feature>
<dbReference type="PANTHER" id="PTHR47399">
    <property type="entry name" value="TRANSMEMBRANE PROTEIN 121B"/>
    <property type="match status" value="1"/>
</dbReference>
<evidence type="ECO:0000313" key="3">
    <source>
        <dbReference type="EnsemblMetazoa" id="XP_028518234.1"/>
    </source>
</evidence>
<dbReference type="Proteomes" id="UP000887567">
    <property type="component" value="Unplaced"/>
</dbReference>
<name>A0A913YSQ9_EXADI</name>
<dbReference type="AlphaFoldDB" id="A0A913YSQ9"/>
<dbReference type="GeneID" id="114576202"/>
<dbReference type="InterPro" id="IPR032776">
    <property type="entry name" value="CECR6/TMEM121"/>
</dbReference>
<dbReference type="RefSeq" id="XP_028518234.1">
    <property type="nucleotide sequence ID" value="XM_028662433.1"/>
</dbReference>
<accession>A0A913YSQ9</accession>
<dbReference type="EnsemblMetazoa" id="XM_028662433.1">
    <property type="protein sequence ID" value="XP_028518234.1"/>
    <property type="gene ID" value="LOC114576202"/>
</dbReference>
<dbReference type="InterPro" id="IPR026624">
    <property type="entry name" value="CECR6"/>
</dbReference>
<keyword evidence="2" id="KW-0812">Transmembrane</keyword>
<comment type="similarity">
    <text evidence="1">Belongs to the TMEM121 family.</text>
</comment>
<feature type="transmembrane region" description="Helical" evidence="2">
    <location>
        <begin position="173"/>
        <end position="193"/>
    </location>
</feature>
<feature type="transmembrane region" description="Helical" evidence="2">
    <location>
        <begin position="104"/>
        <end position="125"/>
    </location>
</feature>
<dbReference type="Pfam" id="PF14997">
    <property type="entry name" value="CECR6_TMEM121"/>
    <property type="match status" value="1"/>
</dbReference>
<feature type="transmembrane region" description="Helical" evidence="2">
    <location>
        <begin position="38"/>
        <end position="60"/>
    </location>
</feature>
<organism evidence="3 4">
    <name type="scientific">Exaiptasia diaphana</name>
    <name type="common">Tropical sea anemone</name>
    <name type="synonym">Aiptasia pulchella</name>
    <dbReference type="NCBI Taxonomy" id="2652724"/>
    <lineage>
        <taxon>Eukaryota</taxon>
        <taxon>Metazoa</taxon>
        <taxon>Cnidaria</taxon>
        <taxon>Anthozoa</taxon>
        <taxon>Hexacorallia</taxon>
        <taxon>Actiniaria</taxon>
        <taxon>Aiptasiidae</taxon>
        <taxon>Exaiptasia</taxon>
    </lineage>
</organism>
<proteinExistence type="inferred from homology"/>
<keyword evidence="2" id="KW-0472">Membrane</keyword>
<dbReference type="OrthoDB" id="5986524at2759"/>
<reference evidence="3" key="1">
    <citation type="submission" date="2022-11" db="UniProtKB">
        <authorList>
            <consortium name="EnsemblMetazoa"/>
        </authorList>
    </citation>
    <scope>IDENTIFICATION</scope>
</reference>
<protein>
    <submittedName>
        <fullName evidence="3">Uncharacterized protein</fullName>
    </submittedName>
</protein>
<evidence type="ECO:0000313" key="4">
    <source>
        <dbReference type="Proteomes" id="UP000887567"/>
    </source>
</evidence>
<dbReference type="PANTHER" id="PTHR47399:SF1">
    <property type="entry name" value="TRANSMEMBRANE PROTEIN 121B"/>
    <property type="match status" value="1"/>
</dbReference>